<reference evidence="2 3" key="1">
    <citation type="submission" date="2013-02" db="EMBL/GenBank/DDBJ databases">
        <authorList>
            <person name="Genoscope - CEA"/>
        </authorList>
    </citation>
    <scope>NUCLEOTIDE SEQUENCE [LARGE SCALE GENOMIC DNA]</scope>
    <source>
        <strain evidence="2 3">STM 2683</strain>
    </source>
</reference>
<organism evidence="2 3">
    <name type="scientific">Mesorhizobium metallidurans STM 2683</name>
    <dbReference type="NCBI Taxonomy" id="1297569"/>
    <lineage>
        <taxon>Bacteria</taxon>
        <taxon>Pseudomonadati</taxon>
        <taxon>Pseudomonadota</taxon>
        <taxon>Alphaproteobacteria</taxon>
        <taxon>Hyphomicrobiales</taxon>
        <taxon>Phyllobacteriaceae</taxon>
        <taxon>Mesorhizobium</taxon>
    </lineage>
</organism>
<accession>M5EJD4</accession>
<dbReference type="Proteomes" id="UP000012062">
    <property type="component" value="Unassembled WGS sequence"/>
</dbReference>
<comment type="caution">
    <text evidence="2">The sequence shown here is derived from an EMBL/GenBank/DDBJ whole genome shotgun (WGS) entry which is preliminary data.</text>
</comment>
<gene>
    <name evidence="2" type="ORF">MESS2_1230014</name>
</gene>
<evidence type="ECO:0000313" key="2">
    <source>
        <dbReference type="EMBL" id="CCV04213.1"/>
    </source>
</evidence>
<sequence length="88" mass="9446">MCREARSASPLPAKSEPALLAAKRGPDRSVARSSAGSGGHYPPLLELLEAANVPQDLQPAYFILMFRLRPDLALTVRQAHPNPAPSEC</sequence>
<keyword evidence="3" id="KW-1185">Reference proteome</keyword>
<name>M5EJD4_9HYPH</name>
<evidence type="ECO:0000313" key="3">
    <source>
        <dbReference type="Proteomes" id="UP000012062"/>
    </source>
</evidence>
<evidence type="ECO:0000256" key="1">
    <source>
        <dbReference type="SAM" id="MobiDB-lite"/>
    </source>
</evidence>
<proteinExistence type="predicted"/>
<dbReference type="EMBL" id="CAUM01000028">
    <property type="protein sequence ID" value="CCV04213.1"/>
    <property type="molecule type" value="Genomic_DNA"/>
</dbReference>
<protein>
    <submittedName>
        <fullName evidence="2">Uncharacterized protein</fullName>
    </submittedName>
</protein>
<dbReference type="AlphaFoldDB" id="M5EJD4"/>
<feature type="region of interest" description="Disordered" evidence="1">
    <location>
        <begin position="1"/>
        <end position="37"/>
    </location>
</feature>